<dbReference type="EMBL" id="GBRH01190456">
    <property type="protein sequence ID" value="JAE07440.1"/>
    <property type="molecule type" value="Transcribed_RNA"/>
</dbReference>
<organism evidence="1">
    <name type="scientific">Arundo donax</name>
    <name type="common">Giant reed</name>
    <name type="synonym">Donax arundinaceus</name>
    <dbReference type="NCBI Taxonomy" id="35708"/>
    <lineage>
        <taxon>Eukaryota</taxon>
        <taxon>Viridiplantae</taxon>
        <taxon>Streptophyta</taxon>
        <taxon>Embryophyta</taxon>
        <taxon>Tracheophyta</taxon>
        <taxon>Spermatophyta</taxon>
        <taxon>Magnoliopsida</taxon>
        <taxon>Liliopsida</taxon>
        <taxon>Poales</taxon>
        <taxon>Poaceae</taxon>
        <taxon>PACMAD clade</taxon>
        <taxon>Arundinoideae</taxon>
        <taxon>Arundineae</taxon>
        <taxon>Arundo</taxon>
    </lineage>
</organism>
<protein>
    <submittedName>
        <fullName evidence="1">Uncharacterized protein</fullName>
    </submittedName>
</protein>
<reference evidence="1" key="1">
    <citation type="submission" date="2014-09" db="EMBL/GenBank/DDBJ databases">
        <authorList>
            <person name="Magalhaes I.L.F."/>
            <person name="Oliveira U."/>
            <person name="Santos F.R."/>
            <person name="Vidigal T.H.D.A."/>
            <person name="Brescovit A.D."/>
            <person name="Santos A.J."/>
        </authorList>
    </citation>
    <scope>NUCLEOTIDE SEQUENCE</scope>
    <source>
        <tissue evidence="1">Shoot tissue taken approximately 20 cm above the soil surface</tissue>
    </source>
</reference>
<accession>A0A0A9F321</accession>
<name>A0A0A9F321_ARUDO</name>
<proteinExistence type="predicted"/>
<reference evidence="1" key="2">
    <citation type="journal article" date="2015" name="Data Brief">
        <title>Shoot transcriptome of the giant reed, Arundo donax.</title>
        <authorList>
            <person name="Barrero R.A."/>
            <person name="Guerrero F.D."/>
            <person name="Moolhuijzen P."/>
            <person name="Goolsby J.A."/>
            <person name="Tidwell J."/>
            <person name="Bellgard S.E."/>
            <person name="Bellgard M.I."/>
        </authorList>
    </citation>
    <scope>NUCLEOTIDE SEQUENCE</scope>
    <source>
        <tissue evidence="1">Shoot tissue taken approximately 20 cm above the soil surface</tissue>
    </source>
</reference>
<sequence>MFGKILSLNSLEFEAHKSELKAFASVSRYSFSFVFFVTSSGRAIKTEWRR</sequence>
<dbReference type="AlphaFoldDB" id="A0A0A9F321"/>
<evidence type="ECO:0000313" key="1">
    <source>
        <dbReference type="EMBL" id="JAE07440.1"/>
    </source>
</evidence>